<dbReference type="AlphaFoldDB" id="A0A1G4NS86"/>
<geneLocation type="chloroplast" evidence="1"/>
<keyword evidence="1" id="KW-0934">Plastid</keyword>
<proteinExistence type="predicted"/>
<reference evidence="1" key="2">
    <citation type="submission" date="2016-10" db="EMBL/GenBank/DDBJ databases">
        <authorList>
            <person name="de Groot N.N."/>
        </authorList>
    </citation>
    <scope>NUCLEOTIDE SEQUENCE</scope>
    <source>
        <strain evidence="1">HV04060</strain>
    </source>
</reference>
<dbReference type="EMBL" id="LT622864">
    <property type="protein sequence ID" value="SCW21528.1"/>
    <property type="molecule type" value="Genomic_DNA"/>
</dbReference>
<keyword evidence="1" id="KW-0150">Chloroplast</keyword>
<gene>
    <name evidence="1" type="primary">ORF_8</name>
    <name evidence="1" type="ORF">HV04060_95</name>
</gene>
<dbReference type="RefSeq" id="YP_009313274.1">
    <property type="nucleotide sequence ID" value="NC_031656.1"/>
</dbReference>
<dbReference type="GeneID" id="29998526"/>
<organism evidence="1">
    <name type="scientific">Dichotomaria marginata</name>
    <dbReference type="NCBI Taxonomy" id="268567"/>
    <lineage>
        <taxon>Eukaryota</taxon>
        <taxon>Rhodophyta</taxon>
        <taxon>Florideophyceae</taxon>
        <taxon>Nemaliophycidae</taxon>
        <taxon>Nemaliales</taxon>
        <taxon>Galaxauraceae</taxon>
        <taxon>Dichotomaria</taxon>
    </lineage>
</organism>
<accession>A0A1G4NS86</accession>
<name>A0A1G4NS86_9FLOR</name>
<sequence length="59" mass="6923">MESVNLNYGLEEINNDIDLSNEALIGWSSTCLDQTISYYMEFNQNEENDHNNDYIEENN</sequence>
<protein>
    <submittedName>
        <fullName evidence="1">Uncharacterized protein</fullName>
    </submittedName>
</protein>
<evidence type="ECO:0000313" key="1">
    <source>
        <dbReference type="EMBL" id="SCW21528.1"/>
    </source>
</evidence>
<reference evidence="1" key="1">
    <citation type="submission" date="2016-10" db="EMBL/GenBank/DDBJ databases">
        <title>Chloroplast genomes as a tool to resolve red algal phylogenies: a case study in the Nemaliales.</title>
        <authorList>
            <person name="Costa J.F."/>
            <person name="Lin S.M."/>
            <person name="Macaya E.C."/>
            <person name="Fernandez-Garcia C."/>
            <person name="Verbruggen H."/>
        </authorList>
    </citation>
    <scope>NUCLEOTIDE SEQUENCE</scope>
    <source>
        <strain evidence="1">HV04060</strain>
    </source>
</reference>